<keyword evidence="2" id="KW-0812">Transmembrane</keyword>
<feature type="compositionally biased region" description="Basic and acidic residues" evidence="1">
    <location>
        <begin position="191"/>
        <end position="201"/>
    </location>
</feature>
<keyword evidence="2" id="KW-1133">Transmembrane helix</keyword>
<evidence type="ECO:0000313" key="4">
    <source>
        <dbReference type="Proteomes" id="UP000616839"/>
    </source>
</evidence>
<feature type="transmembrane region" description="Helical" evidence="2">
    <location>
        <begin position="79"/>
        <end position="100"/>
    </location>
</feature>
<keyword evidence="2" id="KW-0472">Membrane</keyword>
<dbReference type="EMBL" id="JACYXZ010000002">
    <property type="protein sequence ID" value="MBD8869710.1"/>
    <property type="molecule type" value="Genomic_DNA"/>
</dbReference>
<comment type="caution">
    <text evidence="3">The sequence shown here is derived from an EMBL/GenBank/DDBJ whole genome shotgun (WGS) entry which is preliminary data.</text>
</comment>
<keyword evidence="4" id="KW-1185">Reference proteome</keyword>
<sequence>MSRRSFGPVVLLGIGSGALTAVASNRPWAAVADDSARSVEGAAALAGSTDAQMPLAAALSLVVLAAWGVLLVTRGWVRVGVAGLGLLASAGVVATVLVGYSQTQDALREAFAGVGADDVATTSTGWFVAAAIGSVGSLVSTAIAVRSVHGWPAMGSRYDAPGTRASAAATATAREDGPSDPAQAASGDLWRSIDEGRDPTV</sequence>
<reference evidence="3" key="1">
    <citation type="submission" date="2020-09" db="EMBL/GenBank/DDBJ databases">
        <title>Nocardioides sp. strain MJB4 16S ribosomal RNA gene Genome sequencing and assembly.</title>
        <authorList>
            <person name="Kim I."/>
        </authorList>
    </citation>
    <scope>NUCLEOTIDE SEQUENCE</scope>
    <source>
        <strain evidence="3">MJB4</strain>
    </source>
</reference>
<dbReference type="InterPro" id="IPR019051">
    <property type="entry name" value="Trp_biosyn_TM_oprn/chp"/>
</dbReference>
<dbReference type="Pfam" id="PF09534">
    <property type="entry name" value="Trp_oprn_chp"/>
    <property type="match status" value="1"/>
</dbReference>
<accession>A0A927K8Q2</accession>
<dbReference type="RefSeq" id="WP_192142574.1">
    <property type="nucleotide sequence ID" value="NZ_JACYXZ010000002.1"/>
</dbReference>
<dbReference type="AlphaFoldDB" id="A0A927K8Q2"/>
<name>A0A927K8Q2_9ACTN</name>
<evidence type="ECO:0000256" key="2">
    <source>
        <dbReference type="SAM" id="Phobius"/>
    </source>
</evidence>
<proteinExistence type="predicted"/>
<organism evidence="3 4">
    <name type="scientific">Nocardioides donggukensis</name>
    <dbReference type="NCBI Taxonomy" id="2774019"/>
    <lineage>
        <taxon>Bacteria</taxon>
        <taxon>Bacillati</taxon>
        <taxon>Actinomycetota</taxon>
        <taxon>Actinomycetes</taxon>
        <taxon>Propionibacteriales</taxon>
        <taxon>Nocardioidaceae</taxon>
        <taxon>Nocardioides</taxon>
    </lineage>
</organism>
<feature type="transmembrane region" description="Helical" evidence="2">
    <location>
        <begin position="51"/>
        <end position="72"/>
    </location>
</feature>
<feature type="region of interest" description="Disordered" evidence="1">
    <location>
        <begin position="165"/>
        <end position="201"/>
    </location>
</feature>
<dbReference type="Proteomes" id="UP000616839">
    <property type="component" value="Unassembled WGS sequence"/>
</dbReference>
<evidence type="ECO:0000256" key="1">
    <source>
        <dbReference type="SAM" id="MobiDB-lite"/>
    </source>
</evidence>
<evidence type="ECO:0000313" key="3">
    <source>
        <dbReference type="EMBL" id="MBD8869710.1"/>
    </source>
</evidence>
<protein>
    <submittedName>
        <fullName evidence="3">Trp biosynthesis-associated membrane protein</fullName>
    </submittedName>
</protein>
<feature type="transmembrane region" description="Helical" evidence="2">
    <location>
        <begin position="126"/>
        <end position="148"/>
    </location>
</feature>
<gene>
    <name evidence="3" type="ORF">IE331_08740</name>
</gene>